<evidence type="ECO:0000256" key="2">
    <source>
        <dbReference type="SAM" id="Phobius"/>
    </source>
</evidence>
<name>A0A8B8ANH3_CRAVI</name>
<evidence type="ECO:0000313" key="3">
    <source>
        <dbReference type="Proteomes" id="UP000694844"/>
    </source>
</evidence>
<protein>
    <submittedName>
        <fullName evidence="4">Uncharacterized protein LOC111103631 isoform X2</fullName>
    </submittedName>
</protein>
<keyword evidence="2" id="KW-1133">Transmembrane helix</keyword>
<keyword evidence="3" id="KW-1185">Reference proteome</keyword>
<organism evidence="3 4">
    <name type="scientific">Crassostrea virginica</name>
    <name type="common">Eastern oyster</name>
    <dbReference type="NCBI Taxonomy" id="6565"/>
    <lineage>
        <taxon>Eukaryota</taxon>
        <taxon>Metazoa</taxon>
        <taxon>Spiralia</taxon>
        <taxon>Lophotrochozoa</taxon>
        <taxon>Mollusca</taxon>
        <taxon>Bivalvia</taxon>
        <taxon>Autobranchia</taxon>
        <taxon>Pteriomorphia</taxon>
        <taxon>Ostreida</taxon>
        <taxon>Ostreoidea</taxon>
        <taxon>Ostreidae</taxon>
        <taxon>Crassostrea</taxon>
    </lineage>
</organism>
<dbReference type="Proteomes" id="UP000694844">
    <property type="component" value="Chromosome 7"/>
</dbReference>
<dbReference type="Gene3D" id="1.10.1170.10">
    <property type="entry name" value="Inhibitor Of Apoptosis Protein (2mihbC-IAP-1), Chain A"/>
    <property type="match status" value="1"/>
</dbReference>
<feature type="region of interest" description="Disordered" evidence="1">
    <location>
        <begin position="179"/>
        <end position="201"/>
    </location>
</feature>
<dbReference type="GeneID" id="111103631"/>
<dbReference type="AlphaFoldDB" id="A0A8B8ANH3"/>
<evidence type="ECO:0000256" key="1">
    <source>
        <dbReference type="SAM" id="MobiDB-lite"/>
    </source>
</evidence>
<sequence length="294" mass="33031">MKRVLKCPRNALEIVDSQKRLNCGDDKYGNNQYLCLLDVDKTGLFEFCHDGIMGWRQNGTCLRVTSGQNVTTESCSDVLGGCPKKHYKIIDFYKYPVCQNMPMLSSFPLRNKNNDSGKPVPYIFGGILIICFALVAFFLWKKRKTLEKSDNVKKIDDEFANDDCKEFFPKKARITEHKATTELGTSSPKDSEAPADRSNFGIENNVKTSETMIIQGTSVNNEPADLNVLKQEKKEVKDLTICKIYFDEKVSIVFLPCDHLVSCPQCAPALTMCPIKETVGANLVEKNNLSAKKS</sequence>
<dbReference type="RefSeq" id="XP_022292735.1">
    <property type="nucleotide sequence ID" value="XM_022437027.1"/>
</dbReference>
<dbReference type="InterPro" id="IPR011029">
    <property type="entry name" value="DEATH-like_dom_sf"/>
</dbReference>
<accession>A0A8B8ANH3</accession>
<keyword evidence="2" id="KW-0472">Membrane</keyword>
<evidence type="ECO:0000313" key="4">
    <source>
        <dbReference type="RefSeq" id="XP_022292735.1"/>
    </source>
</evidence>
<gene>
    <name evidence="4" type="primary">LOC111103631</name>
</gene>
<reference evidence="4" key="1">
    <citation type="submission" date="2025-08" db="UniProtKB">
        <authorList>
            <consortium name="RefSeq"/>
        </authorList>
    </citation>
    <scope>IDENTIFICATION</scope>
    <source>
        <tissue evidence="4">Whole sample</tissue>
    </source>
</reference>
<dbReference type="Gene3D" id="1.10.533.10">
    <property type="entry name" value="Death Domain, Fas"/>
    <property type="match status" value="1"/>
</dbReference>
<feature type="transmembrane region" description="Helical" evidence="2">
    <location>
        <begin position="120"/>
        <end position="140"/>
    </location>
</feature>
<proteinExistence type="predicted"/>
<dbReference type="OrthoDB" id="10251804at2759"/>
<dbReference type="Pfam" id="PF13920">
    <property type="entry name" value="zf-C3HC4_3"/>
    <property type="match status" value="1"/>
</dbReference>
<keyword evidence="2" id="KW-0812">Transmembrane</keyword>